<dbReference type="InterPro" id="IPR000515">
    <property type="entry name" value="MetI-like"/>
</dbReference>
<evidence type="ECO:0000256" key="5">
    <source>
        <dbReference type="ARBA" id="ARBA00022692"/>
    </source>
</evidence>
<evidence type="ECO:0000256" key="3">
    <source>
        <dbReference type="ARBA" id="ARBA00022475"/>
    </source>
</evidence>
<comment type="subcellular location">
    <subcellularLocation>
        <location evidence="1">Cell inner membrane</location>
        <topology evidence="1">Multi-pass membrane protein</topology>
    </subcellularLocation>
    <subcellularLocation>
        <location evidence="8">Cell membrane</location>
        <topology evidence="8">Multi-pass membrane protein</topology>
    </subcellularLocation>
</comment>
<feature type="transmembrane region" description="Helical" evidence="8">
    <location>
        <begin position="95"/>
        <end position="116"/>
    </location>
</feature>
<dbReference type="GO" id="GO:0055085">
    <property type="term" value="P:transmembrane transport"/>
    <property type="evidence" value="ECO:0007669"/>
    <property type="project" value="InterPro"/>
</dbReference>
<evidence type="ECO:0000313" key="10">
    <source>
        <dbReference type="EMBL" id="OGK00689.1"/>
    </source>
</evidence>
<accession>A0A1F7F205</accession>
<dbReference type="PANTHER" id="PTHR43357">
    <property type="entry name" value="INNER MEMBRANE ABC TRANSPORTER PERMEASE PROTEIN YDCV"/>
    <property type="match status" value="1"/>
</dbReference>
<proteinExistence type="inferred from homology"/>
<dbReference type="Pfam" id="PF00528">
    <property type="entry name" value="BPD_transp_1"/>
    <property type="match status" value="2"/>
</dbReference>
<keyword evidence="7 8" id="KW-0472">Membrane</keyword>
<evidence type="ECO:0000256" key="2">
    <source>
        <dbReference type="ARBA" id="ARBA00022448"/>
    </source>
</evidence>
<comment type="caution">
    <text evidence="10">The sequence shown here is derived from an EMBL/GenBank/DDBJ whole genome shotgun (WGS) entry which is preliminary data.</text>
</comment>
<feature type="transmembrane region" description="Helical" evidence="8">
    <location>
        <begin position="347"/>
        <end position="369"/>
    </location>
</feature>
<keyword evidence="6 8" id="KW-1133">Transmembrane helix</keyword>
<dbReference type="SUPFAM" id="SSF161098">
    <property type="entry name" value="MetI-like"/>
    <property type="match status" value="2"/>
</dbReference>
<feature type="transmembrane region" description="Helical" evidence="8">
    <location>
        <begin position="187"/>
        <end position="208"/>
    </location>
</feature>
<feature type="transmembrane region" description="Helical" evidence="8">
    <location>
        <begin position="517"/>
        <end position="540"/>
    </location>
</feature>
<keyword evidence="2 8" id="KW-0813">Transport</keyword>
<feature type="transmembrane region" description="Helical" evidence="8">
    <location>
        <begin position="7"/>
        <end position="26"/>
    </location>
</feature>
<protein>
    <recommendedName>
        <fullName evidence="9">ABC transmembrane type-1 domain-containing protein</fullName>
    </recommendedName>
</protein>
<feature type="transmembrane region" description="Helical" evidence="8">
    <location>
        <begin position="376"/>
        <end position="400"/>
    </location>
</feature>
<feature type="domain" description="ABC transmembrane type-1" evidence="9">
    <location>
        <begin position="343"/>
        <end position="535"/>
    </location>
</feature>
<organism evidence="10 11">
    <name type="scientific">Candidatus Raymondbacteria bacterium RIFOXYD12_FULL_49_13</name>
    <dbReference type="NCBI Taxonomy" id="1817890"/>
    <lineage>
        <taxon>Bacteria</taxon>
        <taxon>Raymondiibacteriota</taxon>
    </lineage>
</organism>
<evidence type="ECO:0000256" key="4">
    <source>
        <dbReference type="ARBA" id="ARBA00022519"/>
    </source>
</evidence>
<comment type="similarity">
    <text evidence="8">Belongs to the binding-protein-dependent transport system permease family.</text>
</comment>
<dbReference type="AlphaFoldDB" id="A0A1F7F205"/>
<dbReference type="GO" id="GO:0005886">
    <property type="term" value="C:plasma membrane"/>
    <property type="evidence" value="ECO:0007669"/>
    <property type="project" value="UniProtKB-SubCell"/>
</dbReference>
<evidence type="ECO:0000256" key="7">
    <source>
        <dbReference type="ARBA" id="ARBA00023136"/>
    </source>
</evidence>
<feature type="transmembrane region" description="Helical" evidence="8">
    <location>
        <begin position="136"/>
        <end position="156"/>
    </location>
</feature>
<evidence type="ECO:0000259" key="9">
    <source>
        <dbReference type="PROSITE" id="PS50928"/>
    </source>
</evidence>
<feature type="domain" description="ABC transmembrane type-1" evidence="9">
    <location>
        <begin position="57"/>
        <end position="259"/>
    </location>
</feature>
<evidence type="ECO:0000256" key="6">
    <source>
        <dbReference type="ARBA" id="ARBA00022989"/>
    </source>
</evidence>
<keyword evidence="4" id="KW-0997">Cell inner membrane</keyword>
<feature type="transmembrane region" description="Helical" evidence="8">
    <location>
        <begin position="242"/>
        <end position="263"/>
    </location>
</feature>
<dbReference type="Gene3D" id="1.10.3720.10">
    <property type="entry name" value="MetI-like"/>
    <property type="match status" value="2"/>
</dbReference>
<name>A0A1F7F205_UNCRA</name>
<sequence length="551" mass="59576">MKRTPSLLFYGTIGLFMAAFLAYPLWGVFERAFFFTGSFSPGLFLATLSGSHTQQILINSCVLGFAAVLLSACIAVPLAFFIARYDFTLKRVVSGLVLVPMILPPFVGAIGIQRIFARHGLVNMVFDIAPFDWFSWSGFWGVAFLQALHLFPIMYLNMTAALANIDQGLEEAAKTAGAKPFAVFKDITLPLALPGFFSGAVIVFLWSFTDLGTPLVLGFRQVVAVEIFDRSTAINNDPSGPALVVCVILVTALFMGIMRRFSAKEVLGGSKGSRGALVQKPSKTMLACIYGFFLFVLCLSLLPHFGLVLTTLAKDWFMTALPAEYTLDYFETALSYKGIVLSVKNSLVYSSCSTLIDVVFGLGLAWFLVRKKVRGAWLIDAVVMLPIALPGIILAFGYLAAFSGTILDPLQNPAPLLIIGYAVRRLPYSFRAAYAGLQQVSPEFEEAAQVSGAGSVRTITTITVPLIGANIVAGAILAFIFALLEVSESMILAVKEQFFPLTREIYHLLGKIPDGDYIASALGVLCMFLLAAGLAGASAIMGKHLGKMFRV</sequence>
<gene>
    <name evidence="10" type="ORF">A2519_20045</name>
</gene>
<dbReference type="PROSITE" id="PS50928">
    <property type="entry name" value="ABC_TM1"/>
    <property type="match status" value="2"/>
</dbReference>
<reference evidence="10 11" key="1">
    <citation type="journal article" date="2016" name="Nat. Commun.">
        <title>Thousands of microbial genomes shed light on interconnected biogeochemical processes in an aquifer system.</title>
        <authorList>
            <person name="Anantharaman K."/>
            <person name="Brown C.T."/>
            <person name="Hug L.A."/>
            <person name="Sharon I."/>
            <person name="Castelle C.J."/>
            <person name="Probst A.J."/>
            <person name="Thomas B.C."/>
            <person name="Singh A."/>
            <person name="Wilkins M.J."/>
            <person name="Karaoz U."/>
            <person name="Brodie E.L."/>
            <person name="Williams K.H."/>
            <person name="Hubbard S.S."/>
            <person name="Banfield J.F."/>
        </authorList>
    </citation>
    <scope>NUCLEOTIDE SEQUENCE [LARGE SCALE GENOMIC DNA]</scope>
</reference>
<evidence type="ECO:0000313" key="11">
    <source>
        <dbReference type="Proteomes" id="UP000179243"/>
    </source>
</evidence>
<feature type="transmembrane region" description="Helical" evidence="8">
    <location>
        <begin position="464"/>
        <end position="484"/>
    </location>
</feature>
<dbReference type="EMBL" id="MFYX01000142">
    <property type="protein sequence ID" value="OGK00689.1"/>
    <property type="molecule type" value="Genomic_DNA"/>
</dbReference>
<feature type="transmembrane region" description="Helical" evidence="8">
    <location>
        <begin position="284"/>
        <end position="309"/>
    </location>
</feature>
<dbReference type="Proteomes" id="UP000179243">
    <property type="component" value="Unassembled WGS sequence"/>
</dbReference>
<dbReference type="PANTHER" id="PTHR43357:SF4">
    <property type="entry name" value="INNER MEMBRANE ABC TRANSPORTER PERMEASE PROTEIN YDCV"/>
    <property type="match status" value="1"/>
</dbReference>
<dbReference type="InterPro" id="IPR035906">
    <property type="entry name" value="MetI-like_sf"/>
</dbReference>
<evidence type="ECO:0000256" key="8">
    <source>
        <dbReference type="RuleBase" id="RU363032"/>
    </source>
</evidence>
<keyword evidence="5 8" id="KW-0812">Transmembrane</keyword>
<evidence type="ECO:0000256" key="1">
    <source>
        <dbReference type="ARBA" id="ARBA00004429"/>
    </source>
</evidence>
<feature type="transmembrane region" description="Helical" evidence="8">
    <location>
        <begin position="56"/>
        <end position="83"/>
    </location>
</feature>
<dbReference type="CDD" id="cd06261">
    <property type="entry name" value="TM_PBP2"/>
    <property type="match status" value="2"/>
</dbReference>
<keyword evidence="3" id="KW-1003">Cell membrane</keyword>